<evidence type="ECO:0000256" key="10">
    <source>
        <dbReference type="ARBA" id="ARBA00023135"/>
    </source>
</evidence>
<protein>
    <recommendedName>
        <fullName evidence="5">Signal recognition particle subunit SRP72</fullName>
    </recommendedName>
    <alternativeName>
        <fullName evidence="12">Eukaryotic translation initiation factor 4C</fullName>
    </alternativeName>
</protein>
<dbReference type="Pfam" id="PF17004">
    <property type="entry name" value="SRP_TPR_like"/>
    <property type="match status" value="1"/>
</dbReference>
<evidence type="ECO:0000256" key="9">
    <source>
        <dbReference type="ARBA" id="ARBA00022917"/>
    </source>
</evidence>
<keyword evidence="11" id="KW-0687">Ribonucleoprotein</keyword>
<dbReference type="InterPro" id="IPR011990">
    <property type="entry name" value="TPR-like_helical_dom_sf"/>
</dbReference>
<dbReference type="GO" id="GO:0006614">
    <property type="term" value="P:SRP-dependent cotranslational protein targeting to membrane"/>
    <property type="evidence" value="ECO:0007669"/>
    <property type="project" value="InterPro"/>
</dbReference>
<dbReference type="Gene3D" id="1.25.40.10">
    <property type="entry name" value="Tetratricopeptide repeat domain"/>
    <property type="match status" value="2"/>
</dbReference>
<sequence length="815" mass="91755">MSKEQQQPLDILFKELDEAIQEQQYKKAIRVCNKVLSQSVNDVEATQCKVLCYMYLGSFQDAVDTINKSGPLKDSFVFEKAYCLYSSAKYTDALKETTSIQSKPNNVLELEAQIYYKLENYEKTIEIYEQLLSQSGYSQSSELITNLCAVYIDAGKFKECQDLLAKHKSIMTKTYELAYNSACLLLSRNDIKAAETQLKLAKKICIDTLTKDGYEQEDIDEELSAIHVQLGYCQQMNGQLESALESYQNVLGKSYGDSASIVAQNNVISVNGRNEQKTKSELLEQLKGVFAESSESKLNSSQKKAVNLNHCILLLHLKKVSQCEELVKSLKTKNKDSANFKEYVEDLDLIVAFLLMREKKWREAEEILKKYKSLKAQLTLAQLHLTEGHPEKTLTVLQSLDSSTKTKPGIIATCFALYEKLGDYEKAISSLDIQINNLESKNNKDEKEIDSFVDLLKLSANLKMKHQKYKDAAETYEKILKVNPNDLFALPSYIIATSHYDPTLSQKYQGKLPIIKLTNSSVDVDKIETLGLSYGKEKKVAPKAVAEVLKSRKARDAAAAAAALTKKKPRFLPKNYDPARAPDPERWLPKWQRAKNKRMAAANKGKNSNTNANLMRGSQGVTTNSSATNQYNVAEKISKAAAAAATSTSTTSTTSTTTNTASAQKVVKKKTKKMPKNKGKGGKNRRRGKNENEQKRELQFKEDGQEYAQVLKMLGNGRIEAQCFDGPKRLCHISGRLRKKEWINCGDIILLQLRDYQEEKADVIMRYTIDEARSLKTLGELPETARINENDTFDDDNNDIPFEFVADDNIDIDAL</sequence>
<gene>
    <name evidence="18" type="primary">srp72</name>
    <name evidence="18" type="ORF">DFA_00857</name>
</gene>
<dbReference type="InterPro" id="IPR012340">
    <property type="entry name" value="NA-bd_OB-fold"/>
</dbReference>
<evidence type="ECO:0000256" key="16">
    <source>
        <dbReference type="SAM" id="MobiDB-lite"/>
    </source>
</evidence>
<evidence type="ECO:0000256" key="8">
    <source>
        <dbReference type="ARBA" id="ARBA00022824"/>
    </source>
</evidence>
<dbReference type="InterPro" id="IPR013699">
    <property type="entry name" value="Signal_recog_part_SRP72_RNA-bd"/>
</dbReference>
<dbReference type="OrthoDB" id="5421607at2759"/>
<proteinExistence type="inferred from homology"/>
<reference evidence="19" key="1">
    <citation type="journal article" date="2011" name="Genome Res.">
        <title>Phylogeny-wide analysis of social amoeba genomes highlights ancient origins for complex intercellular communication.</title>
        <authorList>
            <person name="Heidel A.J."/>
            <person name="Lawal H.M."/>
            <person name="Felder M."/>
            <person name="Schilde C."/>
            <person name="Helps N.R."/>
            <person name="Tunggal B."/>
            <person name="Rivero F."/>
            <person name="John U."/>
            <person name="Schleicher M."/>
            <person name="Eichinger L."/>
            <person name="Platzer M."/>
            <person name="Noegel A.A."/>
            <person name="Schaap P."/>
            <person name="Gloeckner G."/>
        </authorList>
    </citation>
    <scope>NUCLEOTIDE SEQUENCE [LARGE SCALE GENOMIC DNA]</scope>
    <source>
        <strain evidence="19">SH3</strain>
    </source>
</reference>
<dbReference type="InterPro" id="IPR001253">
    <property type="entry name" value="TIF_eIF-1A"/>
</dbReference>
<dbReference type="PROSITE" id="PS50832">
    <property type="entry name" value="S1_IF1_TYPE"/>
    <property type="match status" value="1"/>
</dbReference>
<dbReference type="CDD" id="cd05793">
    <property type="entry name" value="S1_IF1A"/>
    <property type="match status" value="1"/>
</dbReference>
<feature type="compositionally biased region" description="Low complexity" evidence="16">
    <location>
        <begin position="646"/>
        <end position="663"/>
    </location>
</feature>
<dbReference type="InterPro" id="IPR006196">
    <property type="entry name" value="RNA-binding_domain_S1_IF1"/>
</dbReference>
<feature type="coiled-coil region" evidence="15">
    <location>
        <begin position="421"/>
        <end position="455"/>
    </location>
</feature>
<dbReference type="GO" id="GO:0003743">
    <property type="term" value="F:translation initiation factor activity"/>
    <property type="evidence" value="ECO:0007669"/>
    <property type="project" value="UniProtKB-UniRule"/>
</dbReference>
<evidence type="ECO:0000256" key="3">
    <source>
        <dbReference type="ARBA" id="ARBA00007392"/>
    </source>
</evidence>
<dbReference type="AlphaFoldDB" id="F4PU62"/>
<dbReference type="EMBL" id="GL883010">
    <property type="protein sequence ID" value="EGG20988.1"/>
    <property type="molecule type" value="Genomic_DNA"/>
</dbReference>
<evidence type="ECO:0000256" key="6">
    <source>
        <dbReference type="ARBA" id="ARBA00022490"/>
    </source>
</evidence>
<dbReference type="Gene3D" id="2.40.50.140">
    <property type="entry name" value="Nucleic acid-binding proteins"/>
    <property type="match status" value="1"/>
</dbReference>
<comment type="subcellular location">
    <subcellularLocation>
        <location evidence="2">Cytoplasm</location>
    </subcellularLocation>
    <subcellularLocation>
        <location evidence="1">Endoplasmic reticulum</location>
    </subcellularLocation>
</comment>
<keyword evidence="10" id="KW-0733">Signal recognition particle</keyword>
<feature type="region of interest" description="Disordered" evidence="16">
    <location>
        <begin position="594"/>
        <end position="626"/>
    </location>
</feature>
<dbReference type="PROSITE" id="PS01262">
    <property type="entry name" value="IF1A"/>
    <property type="match status" value="1"/>
</dbReference>
<dbReference type="PANTHER" id="PTHR14094:SF9">
    <property type="entry name" value="SIGNAL RECOGNITION PARTICLE SUBUNIT SRP72"/>
    <property type="match status" value="1"/>
</dbReference>
<organism evidence="18 19">
    <name type="scientific">Cavenderia fasciculata</name>
    <name type="common">Slime mold</name>
    <name type="synonym">Dictyostelium fasciculatum</name>
    <dbReference type="NCBI Taxonomy" id="261658"/>
    <lineage>
        <taxon>Eukaryota</taxon>
        <taxon>Amoebozoa</taxon>
        <taxon>Evosea</taxon>
        <taxon>Eumycetozoa</taxon>
        <taxon>Dictyostelia</taxon>
        <taxon>Acytosteliales</taxon>
        <taxon>Cavenderiaceae</taxon>
        <taxon>Cavenderia</taxon>
    </lineage>
</organism>
<feature type="repeat" description="TPR" evidence="14">
    <location>
        <begin position="453"/>
        <end position="486"/>
    </location>
</feature>
<dbReference type="SUPFAM" id="SSF50249">
    <property type="entry name" value="Nucleic acid-binding proteins"/>
    <property type="match status" value="1"/>
</dbReference>
<feature type="domain" description="S1-like" evidence="17">
    <location>
        <begin position="694"/>
        <end position="768"/>
    </location>
</feature>
<evidence type="ECO:0000313" key="18">
    <source>
        <dbReference type="EMBL" id="EGG20988.1"/>
    </source>
</evidence>
<dbReference type="InterPro" id="IPR019734">
    <property type="entry name" value="TPR_rpt"/>
</dbReference>
<evidence type="ECO:0000256" key="5">
    <source>
        <dbReference type="ARBA" id="ARBA00018350"/>
    </source>
</evidence>
<dbReference type="SMART" id="SM00028">
    <property type="entry name" value="TPR"/>
    <property type="match status" value="3"/>
</dbReference>
<evidence type="ECO:0000256" key="11">
    <source>
        <dbReference type="ARBA" id="ARBA00023274"/>
    </source>
</evidence>
<evidence type="ECO:0000256" key="2">
    <source>
        <dbReference type="ARBA" id="ARBA00004496"/>
    </source>
</evidence>
<feature type="region of interest" description="Disordered" evidence="16">
    <location>
        <begin position="646"/>
        <end position="701"/>
    </location>
</feature>
<dbReference type="GO" id="GO:0005786">
    <property type="term" value="C:signal recognition particle, endoplasmic reticulum targeting"/>
    <property type="evidence" value="ECO:0007669"/>
    <property type="project" value="UniProtKB-KW"/>
</dbReference>
<keyword evidence="7 13" id="KW-0396">Initiation factor</keyword>
<dbReference type="SMART" id="SM00652">
    <property type="entry name" value="eIF1a"/>
    <property type="match status" value="1"/>
</dbReference>
<dbReference type="GO" id="GO:0008312">
    <property type="term" value="F:7S RNA binding"/>
    <property type="evidence" value="ECO:0007669"/>
    <property type="project" value="InterPro"/>
</dbReference>
<evidence type="ECO:0000259" key="17">
    <source>
        <dbReference type="PROSITE" id="PS50832"/>
    </source>
</evidence>
<keyword evidence="8" id="KW-0256">Endoplasmic reticulum</keyword>
<dbReference type="SUPFAM" id="SSF48452">
    <property type="entry name" value="TPR-like"/>
    <property type="match status" value="1"/>
</dbReference>
<dbReference type="InterPro" id="IPR031545">
    <property type="entry name" value="SRP72_TPR-like"/>
</dbReference>
<evidence type="ECO:0000256" key="7">
    <source>
        <dbReference type="ARBA" id="ARBA00022540"/>
    </source>
</evidence>
<dbReference type="PANTHER" id="PTHR14094">
    <property type="entry name" value="SIGNAL RECOGNITION PARTICLE 72"/>
    <property type="match status" value="1"/>
</dbReference>
<dbReference type="RefSeq" id="XP_004358838.1">
    <property type="nucleotide sequence ID" value="XM_004358781.1"/>
</dbReference>
<keyword evidence="15" id="KW-0175">Coiled coil</keyword>
<feature type="compositionally biased region" description="Basic residues" evidence="16">
    <location>
        <begin position="666"/>
        <end position="688"/>
    </location>
</feature>
<dbReference type="InterPro" id="IPR026270">
    <property type="entry name" value="SRP72"/>
</dbReference>
<dbReference type="OMA" id="NDMKVLA"/>
<dbReference type="GeneID" id="14873597"/>
<dbReference type="HAMAP" id="MF_00216">
    <property type="entry name" value="aIF_1A"/>
    <property type="match status" value="1"/>
</dbReference>
<evidence type="ECO:0000256" key="15">
    <source>
        <dbReference type="SAM" id="Coils"/>
    </source>
</evidence>
<accession>F4PU62</accession>
<keyword evidence="6" id="KW-0963">Cytoplasm</keyword>
<evidence type="ECO:0000256" key="12">
    <source>
        <dbReference type="ARBA" id="ARBA00032507"/>
    </source>
</evidence>
<evidence type="ECO:0000256" key="4">
    <source>
        <dbReference type="ARBA" id="ARBA00007676"/>
    </source>
</evidence>
<keyword evidence="19" id="KW-1185">Reference proteome</keyword>
<keyword evidence="9 13" id="KW-0648">Protein biosynthesis</keyword>
<dbReference type="Proteomes" id="UP000007797">
    <property type="component" value="Unassembled WGS sequence"/>
</dbReference>
<dbReference type="STRING" id="1054147.F4PU62"/>
<dbReference type="PROSITE" id="PS50005">
    <property type="entry name" value="TPR"/>
    <property type="match status" value="1"/>
</dbReference>
<feature type="compositionally biased region" description="Basic and acidic residues" evidence="16">
    <location>
        <begin position="689"/>
        <end position="701"/>
    </location>
</feature>
<evidence type="ECO:0000313" key="19">
    <source>
        <dbReference type="Proteomes" id="UP000007797"/>
    </source>
</evidence>
<dbReference type="Pfam" id="PF01176">
    <property type="entry name" value="eIF-1a"/>
    <property type="match status" value="1"/>
</dbReference>
<dbReference type="GO" id="GO:0043022">
    <property type="term" value="F:ribosome binding"/>
    <property type="evidence" value="ECO:0007669"/>
    <property type="project" value="TreeGrafter"/>
</dbReference>
<evidence type="ECO:0000256" key="1">
    <source>
        <dbReference type="ARBA" id="ARBA00004240"/>
    </source>
</evidence>
<dbReference type="NCBIfam" id="TIGR00523">
    <property type="entry name" value="eIF-1A"/>
    <property type="match status" value="1"/>
</dbReference>
<keyword evidence="14" id="KW-0802">TPR repeat</keyword>
<evidence type="ECO:0000256" key="14">
    <source>
        <dbReference type="PROSITE-ProRule" id="PRU00339"/>
    </source>
</evidence>
<dbReference type="Pfam" id="PF08492">
    <property type="entry name" value="SRP72"/>
    <property type="match status" value="1"/>
</dbReference>
<dbReference type="InterPro" id="IPR018104">
    <property type="entry name" value="TIF_eIF-1A_CS"/>
</dbReference>
<name>F4PU62_CACFS</name>
<comment type="similarity">
    <text evidence="4">Belongs to the SRP72 family.</text>
</comment>
<dbReference type="GO" id="GO:0005783">
    <property type="term" value="C:endoplasmic reticulum"/>
    <property type="evidence" value="ECO:0007669"/>
    <property type="project" value="UniProtKB-SubCell"/>
</dbReference>
<dbReference type="KEGG" id="dfa:DFA_00857"/>
<comment type="similarity">
    <text evidence="3">Belongs to the eIF-1A family.</text>
</comment>
<evidence type="ECO:0000256" key="13">
    <source>
        <dbReference type="PROSITE-ProRule" id="PRU00181"/>
    </source>
</evidence>